<accession>A0A173MHZ4</accession>
<dbReference type="EMBL" id="FTOR01000002">
    <property type="protein sequence ID" value="SIS92825.1"/>
    <property type="molecule type" value="Genomic_DNA"/>
</dbReference>
<organism evidence="1 2">
    <name type="scientific">Filimonas lacunae</name>
    <dbReference type="NCBI Taxonomy" id="477680"/>
    <lineage>
        <taxon>Bacteria</taxon>
        <taxon>Pseudomonadati</taxon>
        <taxon>Bacteroidota</taxon>
        <taxon>Chitinophagia</taxon>
        <taxon>Chitinophagales</taxon>
        <taxon>Chitinophagaceae</taxon>
        <taxon>Filimonas</taxon>
    </lineage>
</organism>
<keyword evidence="2" id="KW-1185">Reference proteome</keyword>
<dbReference type="KEGG" id="fln:FLA_3257"/>
<evidence type="ECO:0000313" key="1">
    <source>
        <dbReference type="EMBL" id="SIS92825.1"/>
    </source>
</evidence>
<evidence type="ECO:0008006" key="3">
    <source>
        <dbReference type="Google" id="ProtNLM"/>
    </source>
</evidence>
<dbReference type="STRING" id="477680.SAMN05421788_102144"/>
<proteinExistence type="predicted"/>
<evidence type="ECO:0000313" key="2">
    <source>
        <dbReference type="Proteomes" id="UP000186917"/>
    </source>
</evidence>
<dbReference type="AlphaFoldDB" id="A0A173MHZ4"/>
<protein>
    <recommendedName>
        <fullName evidence="3">Outer membrane protein beta-barrel domain-containing protein</fullName>
    </recommendedName>
</protein>
<name>A0A173MHZ4_9BACT</name>
<dbReference type="OrthoDB" id="652180at2"/>
<sequence length="216" mass="22668">MKHNLLICFLLLVSVAGFTQNGRKGWYIEPGVGYGSYKLDLYNYNGGSGTYADQKFSQPVVSVGLERKSILEKNRFVLDGGATLTGGFGLTTKSKGAGSGNAGDIKGGWSLGISALAKAGYLAGSKPGAIVPQLGLGPYFISLQSGSGEEGFSSKIYGIQGIAGVEFHVSNIMLMPNIRWGVGSWGNSDRFIGRADNTQNGQPAMFEVGVSAAIRL</sequence>
<gene>
    <name evidence="1" type="ORF">SAMN05421788_102144</name>
</gene>
<dbReference type="RefSeq" id="WP_076377686.1">
    <property type="nucleotide sequence ID" value="NZ_AP017422.1"/>
</dbReference>
<reference evidence="2" key="1">
    <citation type="submission" date="2017-01" db="EMBL/GenBank/DDBJ databases">
        <authorList>
            <person name="Varghese N."/>
            <person name="Submissions S."/>
        </authorList>
    </citation>
    <scope>NUCLEOTIDE SEQUENCE [LARGE SCALE GENOMIC DNA]</scope>
    <source>
        <strain evidence="2">DSM 21054</strain>
    </source>
</reference>
<dbReference type="Proteomes" id="UP000186917">
    <property type="component" value="Unassembled WGS sequence"/>
</dbReference>